<gene>
    <name evidence="1" type="ORF">D6C94_10775</name>
</gene>
<evidence type="ECO:0000313" key="2">
    <source>
        <dbReference type="Proteomes" id="UP000305064"/>
    </source>
</evidence>
<reference evidence="1 2" key="1">
    <citation type="submission" date="2018-10" db="EMBL/GenBank/DDBJ databases">
        <title>Fifty Aureobasidium pullulans genomes reveal a recombining polyextremotolerant generalist.</title>
        <authorList>
            <person name="Gostincar C."/>
            <person name="Turk M."/>
            <person name="Zajc J."/>
            <person name="Gunde-Cimerman N."/>
        </authorList>
    </citation>
    <scope>NUCLEOTIDE SEQUENCE [LARGE SCALE GENOMIC DNA]</scope>
    <source>
        <strain evidence="1 2">EXF-4256</strain>
    </source>
</reference>
<organism evidence="1 2">
    <name type="scientific">Aureobasidium pullulans</name>
    <name type="common">Black yeast</name>
    <name type="synonym">Pullularia pullulans</name>
    <dbReference type="NCBI Taxonomy" id="5580"/>
    <lineage>
        <taxon>Eukaryota</taxon>
        <taxon>Fungi</taxon>
        <taxon>Dikarya</taxon>
        <taxon>Ascomycota</taxon>
        <taxon>Pezizomycotina</taxon>
        <taxon>Dothideomycetes</taxon>
        <taxon>Dothideomycetidae</taxon>
        <taxon>Dothideales</taxon>
        <taxon>Saccotheciaceae</taxon>
        <taxon>Aureobasidium</taxon>
    </lineage>
</organism>
<evidence type="ECO:0000313" key="1">
    <source>
        <dbReference type="EMBL" id="THY66487.1"/>
    </source>
</evidence>
<proteinExistence type="predicted"/>
<accession>A0AB38LGR5</accession>
<dbReference type="EMBL" id="QZBJ01000253">
    <property type="protein sequence ID" value="THY66487.1"/>
    <property type="molecule type" value="Genomic_DNA"/>
</dbReference>
<comment type="caution">
    <text evidence="1">The sequence shown here is derived from an EMBL/GenBank/DDBJ whole genome shotgun (WGS) entry which is preliminary data.</text>
</comment>
<dbReference type="Proteomes" id="UP000305064">
    <property type="component" value="Unassembled WGS sequence"/>
</dbReference>
<sequence>MNCSLALALANTYIRQTTNKAYTLIEITKLLATCETPLWPSRFHCIHIDDLKLYIDRAHNELGIVHAVDYVLYVLIRTLIFSQFS</sequence>
<name>A0AB38LGR5_AURPU</name>
<protein>
    <submittedName>
        <fullName evidence="1">Uncharacterized protein</fullName>
    </submittedName>
</protein>
<dbReference type="AlphaFoldDB" id="A0AB38LGR5"/>